<evidence type="ECO:0000256" key="1">
    <source>
        <dbReference type="SAM" id="MobiDB-lite"/>
    </source>
</evidence>
<sequence length="209" mass="21952">MRRGFTIGLTFLALSVHDVASAAAVSSDALDADLGDEARPNRPPAVSSTPAEPVTAVRVVAPPGSPARTPSANPLWAVPLSQFSVTRDRPIFSPSRRPPPAAIAAEPVVAKSPPRKIEPPQLSLVGTIASDDEGFGIFLDQSTKAALRLKLGENHQGWKLRAIRGGEVTMEKGEHEAVLALPQPGGGQPTSEVHPLPVSAIERPVASRR</sequence>
<protein>
    <submittedName>
        <fullName evidence="3">General secretion pathway protein N</fullName>
    </submittedName>
</protein>
<dbReference type="Proteomes" id="UP000189796">
    <property type="component" value="Chromosome I"/>
</dbReference>
<evidence type="ECO:0000256" key="2">
    <source>
        <dbReference type="SAM" id="SignalP"/>
    </source>
</evidence>
<evidence type="ECO:0000313" key="3">
    <source>
        <dbReference type="EMBL" id="SHG51211.1"/>
    </source>
</evidence>
<name>A0A1M5KEQ6_9BRAD</name>
<gene>
    <name evidence="3" type="ORF">SAMN05443248_1799</name>
</gene>
<feature type="region of interest" description="Disordered" evidence="1">
    <location>
        <begin position="34"/>
        <end position="54"/>
    </location>
</feature>
<keyword evidence="2" id="KW-0732">Signal</keyword>
<proteinExistence type="predicted"/>
<feature type="signal peptide" evidence="2">
    <location>
        <begin position="1"/>
        <end position="22"/>
    </location>
</feature>
<dbReference type="OrthoDB" id="8366079at2"/>
<reference evidence="3 4" key="1">
    <citation type="submission" date="2016-11" db="EMBL/GenBank/DDBJ databases">
        <authorList>
            <person name="Jaros S."/>
            <person name="Januszkiewicz K."/>
            <person name="Wedrychowicz H."/>
        </authorList>
    </citation>
    <scope>NUCLEOTIDE SEQUENCE [LARGE SCALE GENOMIC DNA]</scope>
    <source>
        <strain evidence="3 4">GAS138</strain>
    </source>
</reference>
<feature type="region of interest" description="Disordered" evidence="1">
    <location>
        <begin position="92"/>
        <end position="115"/>
    </location>
</feature>
<dbReference type="EMBL" id="LT670817">
    <property type="protein sequence ID" value="SHG51211.1"/>
    <property type="molecule type" value="Genomic_DNA"/>
</dbReference>
<evidence type="ECO:0000313" key="4">
    <source>
        <dbReference type="Proteomes" id="UP000189796"/>
    </source>
</evidence>
<dbReference type="AlphaFoldDB" id="A0A1M5KEQ6"/>
<feature type="chain" id="PRO_5012544895" evidence="2">
    <location>
        <begin position="23"/>
        <end position="209"/>
    </location>
</feature>
<dbReference type="RefSeq" id="WP_079600910.1">
    <property type="nucleotide sequence ID" value="NZ_LT670817.1"/>
</dbReference>
<accession>A0A1M5KEQ6</accession>
<organism evidence="3 4">
    <name type="scientific">Bradyrhizobium erythrophlei</name>
    <dbReference type="NCBI Taxonomy" id="1437360"/>
    <lineage>
        <taxon>Bacteria</taxon>
        <taxon>Pseudomonadati</taxon>
        <taxon>Pseudomonadota</taxon>
        <taxon>Alphaproteobacteria</taxon>
        <taxon>Hyphomicrobiales</taxon>
        <taxon>Nitrobacteraceae</taxon>
        <taxon>Bradyrhizobium</taxon>
    </lineage>
</organism>